<keyword evidence="7 8" id="KW-0472">Membrane</keyword>
<dbReference type="STRING" id="428126.CLOSPI_01674"/>
<dbReference type="InterPro" id="IPR001901">
    <property type="entry name" value="Translocase_SecE/Sec61-g"/>
</dbReference>
<dbReference type="GO" id="GO:0006886">
    <property type="term" value="P:intracellular protein transport"/>
    <property type="evidence" value="ECO:0007669"/>
    <property type="project" value="InterPro"/>
</dbReference>
<evidence type="ECO:0000256" key="5">
    <source>
        <dbReference type="ARBA" id="ARBA00022989"/>
    </source>
</evidence>
<evidence type="ECO:0000313" key="9">
    <source>
        <dbReference type="EMBL" id="EDS74619.1"/>
    </source>
</evidence>
<keyword evidence="2" id="KW-0813">Transport</keyword>
<protein>
    <submittedName>
        <fullName evidence="9">Preprotein translocase, SecE subunit</fullName>
    </submittedName>
</protein>
<gene>
    <name evidence="9" type="primary">secE</name>
    <name evidence="9" type="ORF">CLOSPI_01674</name>
</gene>
<keyword evidence="4" id="KW-0653">Protein transport</keyword>
<evidence type="ECO:0000313" key="10">
    <source>
        <dbReference type="Proteomes" id="UP000004910"/>
    </source>
</evidence>
<sequence length="78" mass="8933">MRKTYFAQRNEVGGIDVKFRDWFSLKGIRSEIKRISWLSKKQLAQNSAIVLLFCFVLGLYFFAGDAVIALIFKALGIN</sequence>
<dbReference type="Pfam" id="PF00584">
    <property type="entry name" value="SecE"/>
    <property type="match status" value="1"/>
</dbReference>
<keyword evidence="5 8" id="KW-1133">Transmembrane helix</keyword>
<evidence type="ECO:0000256" key="8">
    <source>
        <dbReference type="SAM" id="Phobius"/>
    </source>
</evidence>
<dbReference type="AlphaFoldDB" id="B1C361"/>
<evidence type="ECO:0000256" key="3">
    <source>
        <dbReference type="ARBA" id="ARBA00022692"/>
    </source>
</evidence>
<reference evidence="9" key="2">
    <citation type="submission" date="2014-06" db="EMBL/GenBank/DDBJ databases">
        <title>Draft genome sequence of Clostridium spiroforme (DSM 1552).</title>
        <authorList>
            <person name="Sudarsanam P."/>
            <person name="Ley R."/>
            <person name="Guruge J."/>
            <person name="Turnbaugh P.J."/>
            <person name="Mahowald M."/>
            <person name="Liep D."/>
            <person name="Gordon J."/>
        </authorList>
    </citation>
    <scope>NUCLEOTIDE SEQUENCE</scope>
    <source>
        <strain evidence="9">DSM 1552</strain>
    </source>
</reference>
<reference evidence="9" key="1">
    <citation type="submission" date="2008-02" db="EMBL/GenBank/DDBJ databases">
        <authorList>
            <person name="Fulton L."/>
            <person name="Clifton S."/>
            <person name="Fulton B."/>
            <person name="Xu J."/>
            <person name="Minx P."/>
            <person name="Pepin K.H."/>
            <person name="Johnson M."/>
            <person name="Thiruvilangam P."/>
            <person name="Bhonagiri V."/>
            <person name="Nash W.E."/>
            <person name="Mardis E.R."/>
            <person name="Wilson R.K."/>
        </authorList>
    </citation>
    <scope>NUCLEOTIDE SEQUENCE [LARGE SCALE GENOMIC DNA]</scope>
    <source>
        <strain evidence="9">DSM 1552</strain>
    </source>
</reference>
<evidence type="ECO:0000256" key="7">
    <source>
        <dbReference type="ARBA" id="ARBA00023136"/>
    </source>
</evidence>
<dbReference type="InterPro" id="IPR038379">
    <property type="entry name" value="SecE_sf"/>
</dbReference>
<dbReference type="HOGENOM" id="CLU_113663_8_2_9"/>
<evidence type="ECO:0000256" key="6">
    <source>
        <dbReference type="ARBA" id="ARBA00023010"/>
    </source>
</evidence>
<dbReference type="Proteomes" id="UP000004910">
    <property type="component" value="Unassembled WGS sequence"/>
</dbReference>
<name>B1C361_9FIRM</name>
<dbReference type="GO" id="GO:0009306">
    <property type="term" value="P:protein secretion"/>
    <property type="evidence" value="ECO:0007669"/>
    <property type="project" value="InterPro"/>
</dbReference>
<dbReference type="GO" id="GO:0006605">
    <property type="term" value="P:protein targeting"/>
    <property type="evidence" value="ECO:0007669"/>
    <property type="project" value="InterPro"/>
</dbReference>
<evidence type="ECO:0000256" key="4">
    <source>
        <dbReference type="ARBA" id="ARBA00022927"/>
    </source>
</evidence>
<evidence type="ECO:0000256" key="1">
    <source>
        <dbReference type="ARBA" id="ARBA00004370"/>
    </source>
</evidence>
<dbReference type="EMBL" id="ABIK02000013">
    <property type="protein sequence ID" value="EDS74619.1"/>
    <property type="molecule type" value="Genomic_DNA"/>
</dbReference>
<dbReference type="Gene3D" id="1.20.5.1030">
    <property type="entry name" value="Preprotein translocase secy subunit"/>
    <property type="match status" value="1"/>
</dbReference>
<comment type="subcellular location">
    <subcellularLocation>
        <location evidence="1">Membrane</location>
    </subcellularLocation>
</comment>
<proteinExistence type="predicted"/>
<evidence type="ECO:0000256" key="2">
    <source>
        <dbReference type="ARBA" id="ARBA00022448"/>
    </source>
</evidence>
<accession>B1C361</accession>
<organism evidence="9 10">
    <name type="scientific">Thomasclavelia spiroformis DSM 1552</name>
    <dbReference type="NCBI Taxonomy" id="428126"/>
    <lineage>
        <taxon>Bacteria</taxon>
        <taxon>Bacillati</taxon>
        <taxon>Bacillota</taxon>
        <taxon>Erysipelotrichia</taxon>
        <taxon>Erysipelotrichales</taxon>
        <taxon>Coprobacillaceae</taxon>
        <taxon>Thomasclavelia</taxon>
    </lineage>
</organism>
<comment type="caution">
    <text evidence="9">The sequence shown here is derived from an EMBL/GenBank/DDBJ whole genome shotgun (WGS) entry which is preliminary data.</text>
</comment>
<keyword evidence="10" id="KW-1185">Reference proteome</keyword>
<dbReference type="NCBIfam" id="TIGR00964">
    <property type="entry name" value="secE_bact"/>
    <property type="match status" value="1"/>
</dbReference>
<keyword evidence="3 8" id="KW-0812">Transmembrane</keyword>
<feature type="transmembrane region" description="Helical" evidence="8">
    <location>
        <begin position="48"/>
        <end position="72"/>
    </location>
</feature>
<dbReference type="eggNOG" id="ENOG503399A">
    <property type="taxonomic scope" value="Bacteria"/>
</dbReference>
<dbReference type="GO" id="GO:0008320">
    <property type="term" value="F:protein transmembrane transporter activity"/>
    <property type="evidence" value="ECO:0007669"/>
    <property type="project" value="InterPro"/>
</dbReference>
<dbReference type="GO" id="GO:0016020">
    <property type="term" value="C:membrane"/>
    <property type="evidence" value="ECO:0007669"/>
    <property type="project" value="UniProtKB-SubCell"/>
</dbReference>
<keyword evidence="6" id="KW-0811">Translocation</keyword>
<dbReference type="InterPro" id="IPR005807">
    <property type="entry name" value="SecE_bac"/>
</dbReference>